<dbReference type="GO" id="GO:0006882">
    <property type="term" value="P:intracellular zinc ion homeostasis"/>
    <property type="evidence" value="ECO:0007669"/>
    <property type="project" value="TreeGrafter"/>
</dbReference>
<protein>
    <recommendedName>
        <fullName evidence="3">Cation efflux protein cytoplasmic domain-containing protein</fullName>
    </recommendedName>
</protein>
<reference evidence="6" key="1">
    <citation type="submission" date="2021-01" db="EMBL/GenBank/DDBJ databases">
        <authorList>
            <person name="Corre E."/>
            <person name="Pelletier E."/>
            <person name="Niang G."/>
            <person name="Scheremetjew M."/>
            <person name="Finn R."/>
            <person name="Kale V."/>
            <person name="Holt S."/>
            <person name="Cochrane G."/>
            <person name="Meng A."/>
            <person name="Brown T."/>
            <person name="Cohen L."/>
        </authorList>
    </citation>
    <scope>NUCLEOTIDE SEQUENCE</scope>
    <source>
        <strain evidence="6">CCMP 2712</strain>
    </source>
</reference>
<dbReference type="InterPro" id="IPR036837">
    <property type="entry name" value="Cation_efflux_CTD_sf"/>
</dbReference>
<dbReference type="EMBL" id="HBKN01034908">
    <property type="protein sequence ID" value="CAE2320895.1"/>
    <property type="molecule type" value="Transcribed_RNA"/>
</dbReference>
<evidence type="ECO:0000313" key="6">
    <source>
        <dbReference type="EMBL" id="CAE2320896.1"/>
    </source>
</evidence>
<feature type="domain" description="Cation efflux protein cytoplasmic" evidence="3">
    <location>
        <begin position="36"/>
        <end position="97"/>
    </location>
</feature>
<gene>
    <name evidence="4" type="ORF">GTHE00462_LOCUS27183</name>
    <name evidence="5" type="ORF">GTHE00462_LOCUS27184</name>
    <name evidence="6" type="ORF">GTHE00462_LOCUS27185</name>
</gene>
<accession>A0A6U6BST0</accession>
<organism evidence="6">
    <name type="scientific">Guillardia theta</name>
    <name type="common">Cryptophyte</name>
    <name type="synonym">Cryptomonas phi</name>
    <dbReference type="NCBI Taxonomy" id="55529"/>
    <lineage>
        <taxon>Eukaryota</taxon>
        <taxon>Cryptophyceae</taxon>
        <taxon>Pyrenomonadales</taxon>
        <taxon>Geminigeraceae</taxon>
        <taxon>Guillardia</taxon>
    </lineage>
</organism>
<comment type="similarity">
    <text evidence="1">Belongs to the cation diffusion facilitator (CDF) transporter (TC 2.A.4) family. SLC30A subfamily.</text>
</comment>
<name>A0A6U6BST0_GUITH</name>
<dbReference type="InterPro" id="IPR027470">
    <property type="entry name" value="Cation_efflux_CTD"/>
</dbReference>
<keyword evidence="2" id="KW-0862">Zinc</keyword>
<dbReference type="Pfam" id="PF16916">
    <property type="entry name" value="ZT_dimer"/>
    <property type="match status" value="1"/>
</dbReference>
<dbReference type="SUPFAM" id="SSF160240">
    <property type="entry name" value="Cation efflux protein cytoplasmic domain-like"/>
    <property type="match status" value="1"/>
</dbReference>
<proteinExistence type="inferred from homology"/>
<sequence length="146" mass="16808">MIVGIIFYNTIPIFSETIMLLMESAPNDLCSHASTSHELQELIKEQQGVVDVHELHVWRLAQDVNICSMHVIVDELHSSDLKLLWKLQDDIKHLLHECSIHASSLQFEPMRSKQSNSEFNCVDPVCDDKDVCMRNWYISRSQIVSS</sequence>
<evidence type="ECO:0000313" key="4">
    <source>
        <dbReference type="EMBL" id="CAE2320893.1"/>
    </source>
</evidence>
<evidence type="ECO:0000259" key="3">
    <source>
        <dbReference type="Pfam" id="PF16916"/>
    </source>
</evidence>
<dbReference type="AlphaFoldDB" id="A0A6U6BST0"/>
<dbReference type="PANTHER" id="PTHR45820">
    <property type="entry name" value="FI23527P1"/>
    <property type="match status" value="1"/>
</dbReference>
<dbReference type="GO" id="GO:0005385">
    <property type="term" value="F:zinc ion transmembrane transporter activity"/>
    <property type="evidence" value="ECO:0007669"/>
    <property type="project" value="TreeGrafter"/>
</dbReference>
<evidence type="ECO:0000256" key="1">
    <source>
        <dbReference type="ARBA" id="ARBA00008873"/>
    </source>
</evidence>
<evidence type="ECO:0000256" key="2">
    <source>
        <dbReference type="ARBA" id="ARBA00022833"/>
    </source>
</evidence>
<evidence type="ECO:0000313" key="5">
    <source>
        <dbReference type="EMBL" id="CAE2320895.1"/>
    </source>
</evidence>
<dbReference type="EMBL" id="HBKN01034907">
    <property type="protein sequence ID" value="CAE2320893.1"/>
    <property type="molecule type" value="Transcribed_RNA"/>
</dbReference>
<dbReference type="GO" id="GO:0016020">
    <property type="term" value="C:membrane"/>
    <property type="evidence" value="ECO:0007669"/>
    <property type="project" value="TreeGrafter"/>
</dbReference>
<dbReference type="EMBL" id="HBKN01034909">
    <property type="protein sequence ID" value="CAE2320896.1"/>
    <property type="molecule type" value="Transcribed_RNA"/>
</dbReference>
<dbReference type="PANTHER" id="PTHR45820:SF4">
    <property type="entry name" value="ZINC TRANSPORTER 63C, ISOFORM F"/>
    <property type="match status" value="1"/>
</dbReference>